<name>A0AAE1CXV4_9GAST</name>
<protein>
    <submittedName>
        <fullName evidence="1">Uncharacterized protein</fullName>
    </submittedName>
</protein>
<evidence type="ECO:0000313" key="2">
    <source>
        <dbReference type="Proteomes" id="UP001283361"/>
    </source>
</evidence>
<sequence length="279" mass="30768">MQVFEFTLVFLTQVFPDLSELESASDHAISETLSGVEEKASSFQKEVENDLEELNKSKESHTHQILGLRKLQKLLCDKTKISQTVAATTPSLASVSTASRLRLSHKSTFSGKSPIDTNVPSILDMKLLPGGLVILADFSNTCLKLFNLQGCHIYNHALDSRPFRMAVMDITCKWSWDLWVTPPIKNNITHLAVTPNGLNIKTSMKTSKHYTAIAAVTTQTLAVGYLSGAGIDLIDLSGRILRQLIHLKTTSELESDRVQTASRGDTVQQLLCRSEPKST</sequence>
<gene>
    <name evidence="1" type="ORF">RRG08_064178</name>
</gene>
<accession>A0AAE1CXV4</accession>
<organism evidence="1 2">
    <name type="scientific">Elysia crispata</name>
    <name type="common">lettuce slug</name>
    <dbReference type="NCBI Taxonomy" id="231223"/>
    <lineage>
        <taxon>Eukaryota</taxon>
        <taxon>Metazoa</taxon>
        <taxon>Spiralia</taxon>
        <taxon>Lophotrochozoa</taxon>
        <taxon>Mollusca</taxon>
        <taxon>Gastropoda</taxon>
        <taxon>Heterobranchia</taxon>
        <taxon>Euthyneura</taxon>
        <taxon>Panpulmonata</taxon>
        <taxon>Sacoglossa</taxon>
        <taxon>Placobranchoidea</taxon>
        <taxon>Plakobranchidae</taxon>
        <taxon>Elysia</taxon>
    </lineage>
</organism>
<comment type="caution">
    <text evidence="1">The sequence shown here is derived from an EMBL/GenBank/DDBJ whole genome shotgun (WGS) entry which is preliminary data.</text>
</comment>
<proteinExistence type="predicted"/>
<keyword evidence="2" id="KW-1185">Reference proteome</keyword>
<dbReference type="Proteomes" id="UP001283361">
    <property type="component" value="Unassembled WGS sequence"/>
</dbReference>
<reference evidence="1" key="1">
    <citation type="journal article" date="2023" name="G3 (Bethesda)">
        <title>A reference genome for the long-term kleptoplast-retaining sea slug Elysia crispata morphotype clarki.</title>
        <authorList>
            <person name="Eastman K.E."/>
            <person name="Pendleton A.L."/>
            <person name="Shaikh M.A."/>
            <person name="Suttiyut T."/>
            <person name="Ogas R."/>
            <person name="Tomko P."/>
            <person name="Gavelis G."/>
            <person name="Widhalm J.R."/>
            <person name="Wisecaver J.H."/>
        </authorList>
    </citation>
    <scope>NUCLEOTIDE SEQUENCE</scope>
    <source>
        <strain evidence="1">ECLA1</strain>
    </source>
</reference>
<evidence type="ECO:0000313" key="1">
    <source>
        <dbReference type="EMBL" id="KAK3744151.1"/>
    </source>
</evidence>
<dbReference type="AlphaFoldDB" id="A0AAE1CXV4"/>
<dbReference type="EMBL" id="JAWDGP010006274">
    <property type="protein sequence ID" value="KAK3744151.1"/>
    <property type="molecule type" value="Genomic_DNA"/>
</dbReference>